<accession>A0A6A6J358</accession>
<dbReference type="PANTHER" id="PTHR42060">
    <property type="entry name" value="NHL REPEAT-CONTAINING PROTEIN-RELATED"/>
    <property type="match status" value="1"/>
</dbReference>
<proteinExistence type="predicted"/>
<sequence>MALALALPSSQATNNVPQTVYQFSNPTWLENVHVTRNGSLLTGVIGRPELHLVNPSSSANPLPTDTLVYSFPGVDSVFGITEFSPDVFAVAVGKYSAENGPTNGSWSVWSVELGSRHGGSGKKVKKIADVKDAWMINGVAALNDHVVLLADSYAMNVIALDARTAKYDVVLQDPSMASNMSAYPPIGINGMKVVHDDLYFTNSQLGTINRVRLNLDTGHAVGPFTVIASNVTVVDDLAVTEKGDVYVGRPLDNEVVKVGRDGSVVKVADVKGATAASLGRTSRDRGVVYVSTMGGIKEGGGFEEGGKIVALDLC</sequence>
<dbReference type="SUPFAM" id="SSF63829">
    <property type="entry name" value="Calcium-dependent phosphotriesterase"/>
    <property type="match status" value="1"/>
</dbReference>
<dbReference type="OrthoDB" id="9977941at2759"/>
<evidence type="ECO:0000313" key="2">
    <source>
        <dbReference type="Proteomes" id="UP000800094"/>
    </source>
</evidence>
<evidence type="ECO:0000313" key="1">
    <source>
        <dbReference type="EMBL" id="KAF2256777.1"/>
    </source>
</evidence>
<dbReference type="InterPro" id="IPR011042">
    <property type="entry name" value="6-blade_b-propeller_TolB-like"/>
</dbReference>
<name>A0A6A6J358_9PLEO</name>
<dbReference type="GeneID" id="54588429"/>
<dbReference type="EMBL" id="ML987189">
    <property type="protein sequence ID" value="KAF2256777.1"/>
    <property type="molecule type" value="Genomic_DNA"/>
</dbReference>
<keyword evidence="2" id="KW-1185">Reference proteome</keyword>
<dbReference type="AlphaFoldDB" id="A0A6A6J358"/>
<reference evidence="1" key="1">
    <citation type="journal article" date="2020" name="Stud. Mycol.">
        <title>101 Dothideomycetes genomes: a test case for predicting lifestyles and emergence of pathogens.</title>
        <authorList>
            <person name="Haridas S."/>
            <person name="Albert R."/>
            <person name="Binder M."/>
            <person name="Bloem J."/>
            <person name="Labutti K."/>
            <person name="Salamov A."/>
            <person name="Andreopoulos B."/>
            <person name="Baker S."/>
            <person name="Barry K."/>
            <person name="Bills G."/>
            <person name="Bluhm B."/>
            <person name="Cannon C."/>
            <person name="Castanera R."/>
            <person name="Culley D."/>
            <person name="Daum C."/>
            <person name="Ezra D."/>
            <person name="Gonzalez J."/>
            <person name="Henrissat B."/>
            <person name="Kuo A."/>
            <person name="Liang C."/>
            <person name="Lipzen A."/>
            <person name="Lutzoni F."/>
            <person name="Magnuson J."/>
            <person name="Mondo S."/>
            <person name="Nolan M."/>
            <person name="Ohm R."/>
            <person name="Pangilinan J."/>
            <person name="Park H.-J."/>
            <person name="Ramirez L."/>
            <person name="Alfaro M."/>
            <person name="Sun H."/>
            <person name="Tritt A."/>
            <person name="Yoshinaga Y."/>
            <person name="Zwiers L.-H."/>
            <person name="Turgeon B."/>
            <person name="Goodwin S."/>
            <person name="Spatafora J."/>
            <person name="Crous P."/>
            <person name="Grigoriev I."/>
        </authorList>
    </citation>
    <scope>NUCLEOTIDE SEQUENCE</scope>
    <source>
        <strain evidence="1">CBS 122368</strain>
    </source>
</reference>
<evidence type="ECO:0008006" key="3">
    <source>
        <dbReference type="Google" id="ProtNLM"/>
    </source>
</evidence>
<dbReference type="Gene3D" id="2.120.10.30">
    <property type="entry name" value="TolB, C-terminal domain"/>
    <property type="match status" value="1"/>
</dbReference>
<gene>
    <name evidence="1" type="ORF">BU26DRAFT_599406</name>
</gene>
<dbReference type="InterPro" id="IPR052998">
    <property type="entry name" value="Hetero-Diels-Alderase-like"/>
</dbReference>
<dbReference type="Proteomes" id="UP000800094">
    <property type="component" value="Unassembled WGS sequence"/>
</dbReference>
<organism evidence="1 2">
    <name type="scientific">Trematosphaeria pertusa</name>
    <dbReference type="NCBI Taxonomy" id="390896"/>
    <lineage>
        <taxon>Eukaryota</taxon>
        <taxon>Fungi</taxon>
        <taxon>Dikarya</taxon>
        <taxon>Ascomycota</taxon>
        <taxon>Pezizomycotina</taxon>
        <taxon>Dothideomycetes</taxon>
        <taxon>Pleosporomycetidae</taxon>
        <taxon>Pleosporales</taxon>
        <taxon>Massarineae</taxon>
        <taxon>Trematosphaeriaceae</taxon>
        <taxon>Trematosphaeria</taxon>
    </lineage>
</organism>
<dbReference type="RefSeq" id="XP_033691781.1">
    <property type="nucleotide sequence ID" value="XM_033835099.1"/>
</dbReference>
<dbReference type="PANTHER" id="PTHR42060:SF1">
    <property type="entry name" value="NHL REPEAT-CONTAINING PROTEIN"/>
    <property type="match status" value="1"/>
</dbReference>
<protein>
    <recommendedName>
        <fullName evidence="3">SMP-30/Gluconolactonase/LRE-like region domain-containing protein</fullName>
    </recommendedName>
</protein>